<sequence>MTILTGWSETIYQALYRQARGGLRREVAGWLRTGRIARRPHIRPDQRRPRMSTPMVMISDRPPEVTDRAVPAWDQGSEMHPHAPWQRFPRAATSDDLRPGPPAGEVAEARGWLAICSAVA</sequence>
<name>R1HHR9_9PSEU</name>
<organism evidence="2 3">
    <name type="scientific">Amycolatopsis vancoresmycina DSM 44592</name>
    <dbReference type="NCBI Taxonomy" id="1292037"/>
    <lineage>
        <taxon>Bacteria</taxon>
        <taxon>Bacillati</taxon>
        <taxon>Actinomycetota</taxon>
        <taxon>Actinomycetes</taxon>
        <taxon>Pseudonocardiales</taxon>
        <taxon>Pseudonocardiaceae</taxon>
        <taxon>Amycolatopsis</taxon>
    </lineage>
</organism>
<comment type="caution">
    <text evidence="2">The sequence shown here is derived from an EMBL/GenBank/DDBJ whole genome shotgun (WGS) entry which is preliminary data.</text>
</comment>
<keyword evidence="3" id="KW-1185">Reference proteome</keyword>
<gene>
    <name evidence="2" type="ORF">H480_38560</name>
</gene>
<evidence type="ECO:0000313" key="3">
    <source>
        <dbReference type="Proteomes" id="UP000014139"/>
    </source>
</evidence>
<dbReference type="OrthoDB" id="9803231at2"/>
<protein>
    <submittedName>
        <fullName evidence="2">Transposase, ISlxx5</fullName>
    </submittedName>
</protein>
<reference evidence="2 3" key="1">
    <citation type="submission" date="2013-02" db="EMBL/GenBank/DDBJ databases">
        <title>Draft genome sequence of Amycolatopsis vancoresmycina strain DSM 44592T.</title>
        <authorList>
            <person name="Kumar S."/>
            <person name="Kaur N."/>
            <person name="Kaur C."/>
            <person name="Raghava G.P.S."/>
            <person name="Mayilraj S."/>
        </authorList>
    </citation>
    <scope>NUCLEOTIDE SEQUENCE [LARGE SCALE GENOMIC DNA]</scope>
    <source>
        <strain evidence="2 3">DSM 44592</strain>
    </source>
</reference>
<accession>R1HHR9</accession>
<proteinExistence type="predicted"/>
<dbReference type="EMBL" id="AOUO01000655">
    <property type="protein sequence ID" value="EOD63140.1"/>
    <property type="molecule type" value="Genomic_DNA"/>
</dbReference>
<feature type="region of interest" description="Disordered" evidence="1">
    <location>
        <begin position="38"/>
        <end position="68"/>
    </location>
</feature>
<evidence type="ECO:0000313" key="2">
    <source>
        <dbReference type="EMBL" id="EOD63140.1"/>
    </source>
</evidence>
<dbReference type="Proteomes" id="UP000014139">
    <property type="component" value="Unassembled WGS sequence"/>
</dbReference>
<evidence type="ECO:0000256" key="1">
    <source>
        <dbReference type="SAM" id="MobiDB-lite"/>
    </source>
</evidence>
<dbReference type="AlphaFoldDB" id="R1HHR9"/>